<dbReference type="EMBL" id="VRMN01000001">
    <property type="protein sequence ID" value="KAA8499898.1"/>
    <property type="molecule type" value="Genomic_DNA"/>
</dbReference>
<feature type="compositionally biased region" description="Basic and acidic residues" evidence="1">
    <location>
        <begin position="505"/>
        <end position="520"/>
    </location>
</feature>
<dbReference type="AlphaFoldDB" id="A0A5J4Z9S9"/>
<reference evidence="3" key="1">
    <citation type="journal article" date="2019" name="Nat. Commun.">
        <title>Expansion of phycobilisome linker gene families in mesophilic red algae.</title>
        <authorList>
            <person name="Lee J."/>
            <person name="Kim D."/>
            <person name="Bhattacharya D."/>
            <person name="Yoon H.S."/>
        </authorList>
    </citation>
    <scope>NUCLEOTIDE SEQUENCE [LARGE SCALE GENOMIC DNA]</scope>
    <source>
        <strain evidence="3">CCMP 1328</strain>
    </source>
</reference>
<proteinExistence type="predicted"/>
<protein>
    <submittedName>
        <fullName evidence="2">Uncharacterized protein</fullName>
    </submittedName>
</protein>
<feature type="region of interest" description="Disordered" evidence="1">
    <location>
        <begin position="472"/>
        <end position="543"/>
    </location>
</feature>
<evidence type="ECO:0000256" key="1">
    <source>
        <dbReference type="SAM" id="MobiDB-lite"/>
    </source>
</evidence>
<sequence length="651" mass="70982">MNSSMGYPNHGAGATGSVSRAMEPGDPSCERRRAPVLRAPARPLLRVGNAVRDRGFSVRVYDAHTARELRQVEFADGIRFLSAKPGAEFVVEATWSLPARSSYVPSEFPNSAELYVDGVLLIRKFLRRQQNTERETRKCIFEFYRAADGQYHYLKFISRPDMESACEAIQSLSALFTGTEDLDAEHDVTHCGVLVVRFRTCDIIGPCDAPRPVHAPVREPVNRNRALMNEPSAAVVPGSAARVRRGSLHQLAEHRISRLETRVEMRYHSEFMFNSLVPEEAFENNPVFAASSRTLADYVEERLQEEGGDSSSLSNVVESDLQTENNEGSTNLVADNVERARDPEGHSVRSSDTPAATLSSHPTGLSVYSSEPDGATASPLDAPNRVRDETRRSEMESVARSVPSSRAEEEYLPPVEDLDSTACEQPRTVASGPVAEPQDSKVEHPIQQHPFVSDTNQTDVLPERANVVLENDRGLVPALDEDASRRARAEPASGLQASSVSPREVPGREGDSGARQDMDVRQSGPMSTGFYPQGSETVGLFPDDDDELMKEVQEDAALRAHGAGATARSDIDLIEPEKSIPKSLEADVSVVAAVSVAAVAAAAPDPTRPTAEDVRGAVDREGSPQSNDGGTRNDHIDHQGRFVEPTRCNQQ</sequence>
<feature type="compositionally biased region" description="Polar residues" evidence="1">
    <location>
        <begin position="309"/>
        <end position="333"/>
    </location>
</feature>
<name>A0A5J4Z9S9_PORPP</name>
<feature type="region of interest" description="Disordered" evidence="1">
    <location>
        <begin position="1"/>
        <end position="31"/>
    </location>
</feature>
<feature type="compositionally biased region" description="Polar residues" evidence="1">
    <location>
        <begin position="350"/>
        <end position="369"/>
    </location>
</feature>
<gene>
    <name evidence="2" type="ORF">FVE85_7483</name>
</gene>
<evidence type="ECO:0000313" key="2">
    <source>
        <dbReference type="EMBL" id="KAA8499898.1"/>
    </source>
</evidence>
<feature type="region of interest" description="Disordered" evidence="1">
    <location>
        <begin position="601"/>
        <end position="651"/>
    </location>
</feature>
<organism evidence="2 3">
    <name type="scientific">Porphyridium purpureum</name>
    <name type="common">Red alga</name>
    <name type="synonym">Porphyridium cruentum</name>
    <dbReference type="NCBI Taxonomy" id="35688"/>
    <lineage>
        <taxon>Eukaryota</taxon>
        <taxon>Rhodophyta</taxon>
        <taxon>Bangiophyceae</taxon>
        <taxon>Porphyridiales</taxon>
        <taxon>Porphyridiaceae</taxon>
        <taxon>Porphyridium</taxon>
    </lineage>
</organism>
<feature type="compositionally biased region" description="Basic and acidic residues" evidence="1">
    <location>
        <begin position="384"/>
        <end position="397"/>
    </location>
</feature>
<keyword evidence="3" id="KW-1185">Reference proteome</keyword>
<feature type="compositionally biased region" description="Basic and acidic residues" evidence="1">
    <location>
        <begin position="631"/>
        <end position="641"/>
    </location>
</feature>
<evidence type="ECO:0000313" key="3">
    <source>
        <dbReference type="Proteomes" id="UP000324585"/>
    </source>
</evidence>
<feature type="compositionally biased region" description="Basic and acidic residues" evidence="1">
    <location>
        <begin position="336"/>
        <end position="349"/>
    </location>
</feature>
<comment type="caution">
    <text evidence="2">The sequence shown here is derived from an EMBL/GenBank/DDBJ whole genome shotgun (WGS) entry which is preliminary data.</text>
</comment>
<accession>A0A5J4Z9S9</accession>
<feature type="region of interest" description="Disordered" evidence="1">
    <location>
        <begin position="302"/>
        <end position="420"/>
    </location>
</feature>
<dbReference type="Proteomes" id="UP000324585">
    <property type="component" value="Unassembled WGS sequence"/>
</dbReference>
<feature type="compositionally biased region" description="Basic and acidic residues" evidence="1">
    <location>
        <begin position="610"/>
        <end position="622"/>
    </location>
</feature>